<proteinExistence type="predicted"/>
<dbReference type="AlphaFoldDB" id="A0A2H0M059"/>
<name>A0A2H0M059_9BACT</name>
<evidence type="ECO:0000256" key="2">
    <source>
        <dbReference type="ARBA" id="ARBA00023012"/>
    </source>
</evidence>
<feature type="modified residue" description="4-aspartylphosphate" evidence="6">
    <location>
        <position position="53"/>
    </location>
</feature>
<dbReference type="PROSITE" id="PS50110">
    <property type="entry name" value="RESPONSE_REGULATORY"/>
    <property type="match status" value="1"/>
</dbReference>
<dbReference type="PANTHER" id="PTHR44591:SF14">
    <property type="entry name" value="PROTEIN PILG"/>
    <property type="match status" value="1"/>
</dbReference>
<dbReference type="SUPFAM" id="SSF52172">
    <property type="entry name" value="CheY-like"/>
    <property type="match status" value="1"/>
</dbReference>
<dbReference type="Pfam" id="PF00072">
    <property type="entry name" value="Response_reg"/>
    <property type="match status" value="1"/>
</dbReference>
<keyword evidence="2" id="KW-0902">Two-component regulatory system</keyword>
<dbReference type="InterPro" id="IPR001789">
    <property type="entry name" value="Sig_transdc_resp-reg_receiver"/>
</dbReference>
<dbReference type="GO" id="GO:0003677">
    <property type="term" value="F:DNA binding"/>
    <property type="evidence" value="ECO:0007669"/>
    <property type="project" value="UniProtKB-KW"/>
</dbReference>
<dbReference type="EMBL" id="PCWA01000002">
    <property type="protein sequence ID" value="PIQ90026.1"/>
    <property type="molecule type" value="Genomic_DNA"/>
</dbReference>
<feature type="domain" description="Response regulatory" evidence="7">
    <location>
        <begin position="4"/>
        <end position="118"/>
    </location>
</feature>
<dbReference type="GO" id="GO:0000160">
    <property type="term" value="P:phosphorelay signal transduction system"/>
    <property type="evidence" value="ECO:0007669"/>
    <property type="project" value="UniProtKB-KW"/>
</dbReference>
<comment type="caution">
    <text evidence="8">The sequence shown here is derived from an EMBL/GenBank/DDBJ whole genome shotgun (WGS) entry which is preliminary data.</text>
</comment>
<keyword evidence="1 6" id="KW-0597">Phosphoprotein</keyword>
<protein>
    <recommendedName>
        <fullName evidence="7">Response regulatory domain-containing protein</fullName>
    </recommendedName>
</protein>
<keyword evidence="3" id="KW-0805">Transcription regulation</keyword>
<evidence type="ECO:0000313" key="8">
    <source>
        <dbReference type="EMBL" id="PIQ90026.1"/>
    </source>
</evidence>
<dbReference type="InterPro" id="IPR011006">
    <property type="entry name" value="CheY-like_superfamily"/>
</dbReference>
<keyword evidence="4" id="KW-0238">DNA-binding</keyword>
<keyword evidence="5" id="KW-0804">Transcription</keyword>
<gene>
    <name evidence="8" type="ORF">COV72_00035</name>
</gene>
<dbReference type="InterPro" id="IPR050595">
    <property type="entry name" value="Bact_response_regulator"/>
</dbReference>
<dbReference type="Proteomes" id="UP000229641">
    <property type="component" value="Unassembled WGS sequence"/>
</dbReference>
<dbReference type="SMART" id="SM00448">
    <property type="entry name" value="REC"/>
    <property type="match status" value="1"/>
</dbReference>
<dbReference type="Gene3D" id="3.40.50.2300">
    <property type="match status" value="1"/>
</dbReference>
<reference evidence="8 9" key="1">
    <citation type="submission" date="2017-09" db="EMBL/GenBank/DDBJ databases">
        <title>Depth-based differentiation of microbial function through sediment-hosted aquifers and enrichment of novel symbionts in the deep terrestrial subsurface.</title>
        <authorList>
            <person name="Probst A.J."/>
            <person name="Ladd B."/>
            <person name="Jarett J.K."/>
            <person name="Geller-Mcgrath D.E."/>
            <person name="Sieber C.M."/>
            <person name="Emerson J.B."/>
            <person name="Anantharaman K."/>
            <person name="Thomas B.C."/>
            <person name="Malmstrom R."/>
            <person name="Stieglmeier M."/>
            <person name="Klingl A."/>
            <person name="Woyke T."/>
            <person name="Ryan C.M."/>
            <person name="Banfield J.F."/>
        </authorList>
    </citation>
    <scope>NUCLEOTIDE SEQUENCE [LARGE SCALE GENOMIC DNA]</scope>
    <source>
        <strain evidence="8">CG11_big_fil_rev_8_21_14_0_20_42_13</strain>
    </source>
</reference>
<dbReference type="FunFam" id="3.40.50.2300:FF:000001">
    <property type="entry name" value="DNA-binding response regulator PhoB"/>
    <property type="match status" value="1"/>
</dbReference>
<evidence type="ECO:0000256" key="3">
    <source>
        <dbReference type="ARBA" id="ARBA00023015"/>
    </source>
</evidence>
<evidence type="ECO:0000256" key="1">
    <source>
        <dbReference type="ARBA" id="ARBA00022553"/>
    </source>
</evidence>
<sequence length="248" mass="27514">MDAKILVIDDEALIVKMVENRLKASGYQVITASNGQEGLDKLQKEKPDLIILDVLMPVMGGFDFYKAIKKDPKNKNIPIIVLTARSAMKDVFLGLDIDDFISKPFEPAELLSKVEASLIKKALLLCDDPFVTDKMTPPIKSNGYEIEIVKDEESMLEKGKGVKYKILIIHLPLLKKGPKELAAAILKLKSSGSKVILYCDVHVKGAENNNSFAIGEVKNEWAKAGFKDFFDSRISPVPFADFVNSMII</sequence>
<evidence type="ECO:0000256" key="6">
    <source>
        <dbReference type="PROSITE-ProRule" id="PRU00169"/>
    </source>
</evidence>
<evidence type="ECO:0000313" key="9">
    <source>
        <dbReference type="Proteomes" id="UP000229641"/>
    </source>
</evidence>
<dbReference type="PANTHER" id="PTHR44591">
    <property type="entry name" value="STRESS RESPONSE REGULATOR PROTEIN 1"/>
    <property type="match status" value="1"/>
</dbReference>
<evidence type="ECO:0000256" key="4">
    <source>
        <dbReference type="ARBA" id="ARBA00023125"/>
    </source>
</evidence>
<evidence type="ECO:0000259" key="7">
    <source>
        <dbReference type="PROSITE" id="PS50110"/>
    </source>
</evidence>
<organism evidence="8 9">
    <name type="scientific">Candidatus Ghiorseimicrobium undicola</name>
    <dbReference type="NCBI Taxonomy" id="1974746"/>
    <lineage>
        <taxon>Bacteria</taxon>
        <taxon>Pseudomonadati</taxon>
        <taxon>Candidatus Omnitrophota</taxon>
        <taxon>Candidatus Ghiorseimicrobium</taxon>
    </lineage>
</organism>
<dbReference type="CDD" id="cd17574">
    <property type="entry name" value="REC_OmpR"/>
    <property type="match status" value="1"/>
</dbReference>
<accession>A0A2H0M059</accession>
<evidence type="ECO:0000256" key="5">
    <source>
        <dbReference type="ARBA" id="ARBA00023163"/>
    </source>
</evidence>